<name>A0ABZ0IB32_9GAMM</name>
<dbReference type="Gene3D" id="2.40.160.20">
    <property type="match status" value="1"/>
</dbReference>
<dbReference type="RefSeq" id="WP_407327015.1">
    <property type="nucleotide sequence ID" value="NZ_CP136865.1"/>
</dbReference>
<dbReference type="Proteomes" id="UP001626549">
    <property type="component" value="Chromosome"/>
</dbReference>
<gene>
    <name evidence="1" type="ORF">R0137_13910</name>
</gene>
<evidence type="ECO:0000313" key="2">
    <source>
        <dbReference type="Proteomes" id="UP001626549"/>
    </source>
</evidence>
<keyword evidence="2" id="KW-1185">Reference proteome</keyword>
<dbReference type="InterPro" id="IPR020915">
    <property type="entry name" value="UPF0311"/>
</dbReference>
<dbReference type="Pfam" id="PF11578">
    <property type="entry name" value="DUF3237"/>
    <property type="match status" value="1"/>
</dbReference>
<sequence length="143" mass="15779">MEVPPSLETTLRHLCSVQLTLRPPSMIGEGPSGQRVIAEIEAMSLKGDRLQAELEGSAAADWLTIANKVAKIDVRATLRTHDGALIYLRYKGRSDVKNGLGSSPIVVAPTFETSDERYLWLNAVQAVGKGDLALRRYEWFEVQ</sequence>
<dbReference type="PANTHER" id="PTHR37315:SF1">
    <property type="entry name" value="UPF0311 PROTEIN BLR7842"/>
    <property type="match status" value="1"/>
</dbReference>
<protein>
    <submittedName>
        <fullName evidence="1">DUF3237 domain-containing protein</fullName>
    </submittedName>
</protein>
<proteinExistence type="predicted"/>
<dbReference type="PANTHER" id="PTHR37315">
    <property type="entry name" value="UPF0311 PROTEIN BLR7842"/>
    <property type="match status" value="1"/>
</dbReference>
<reference evidence="1 2" key="1">
    <citation type="submission" date="2023-10" db="EMBL/GenBank/DDBJ databases">
        <title>Two novel species belonging to the OM43/NOR5 clade.</title>
        <authorList>
            <person name="Park M."/>
        </authorList>
    </citation>
    <scope>NUCLEOTIDE SEQUENCE [LARGE SCALE GENOMIC DNA]</scope>
    <source>
        <strain evidence="1 2">IMCC45268</strain>
    </source>
</reference>
<evidence type="ECO:0000313" key="1">
    <source>
        <dbReference type="EMBL" id="WOJ96335.1"/>
    </source>
</evidence>
<dbReference type="EMBL" id="CP136865">
    <property type="protein sequence ID" value="WOJ96335.1"/>
    <property type="molecule type" value="Genomic_DNA"/>
</dbReference>
<organism evidence="1 2">
    <name type="scientific">Congregibacter brevis</name>
    <dbReference type="NCBI Taxonomy" id="3081201"/>
    <lineage>
        <taxon>Bacteria</taxon>
        <taxon>Pseudomonadati</taxon>
        <taxon>Pseudomonadota</taxon>
        <taxon>Gammaproteobacteria</taxon>
        <taxon>Cellvibrionales</taxon>
        <taxon>Halieaceae</taxon>
        <taxon>Congregibacter</taxon>
    </lineage>
</organism>
<accession>A0ABZ0IB32</accession>